<dbReference type="InterPro" id="IPR029063">
    <property type="entry name" value="SAM-dependent_MTases_sf"/>
</dbReference>
<dbReference type="InterPro" id="IPR041698">
    <property type="entry name" value="Methyltransf_25"/>
</dbReference>
<organism evidence="3 4">
    <name type="scientific">Caproiciproducens galactitolivorans</name>
    <dbReference type="NCBI Taxonomy" id="642589"/>
    <lineage>
        <taxon>Bacteria</taxon>
        <taxon>Bacillati</taxon>
        <taxon>Bacillota</taxon>
        <taxon>Clostridia</taxon>
        <taxon>Eubacteriales</taxon>
        <taxon>Acutalibacteraceae</taxon>
        <taxon>Caproiciproducens</taxon>
    </lineage>
</organism>
<dbReference type="Pfam" id="PF13649">
    <property type="entry name" value="Methyltransf_25"/>
    <property type="match status" value="1"/>
</dbReference>
<dbReference type="EMBL" id="JAPOHA010000007">
    <property type="protein sequence ID" value="MCY1714341.1"/>
    <property type="molecule type" value="Genomic_DNA"/>
</dbReference>
<name>A0ABT4BWM4_9FIRM</name>
<comment type="caution">
    <text evidence="3">The sequence shown here is derived from an EMBL/GenBank/DDBJ whole genome shotgun (WGS) entry which is preliminary data.</text>
</comment>
<proteinExistence type="predicted"/>
<gene>
    <name evidence="3" type="ORF">OUY18_08740</name>
</gene>
<dbReference type="Gene3D" id="3.40.50.150">
    <property type="entry name" value="Vaccinia Virus protein VP39"/>
    <property type="match status" value="1"/>
</dbReference>
<protein>
    <submittedName>
        <fullName evidence="3">Class I SAM-dependent methyltransferase</fullName>
    </submittedName>
</protein>
<evidence type="ECO:0000259" key="2">
    <source>
        <dbReference type="Pfam" id="PF13649"/>
    </source>
</evidence>
<keyword evidence="4" id="KW-1185">Reference proteome</keyword>
<feature type="domain" description="Methyltransferase" evidence="2">
    <location>
        <begin position="41"/>
        <end position="135"/>
    </location>
</feature>
<evidence type="ECO:0000256" key="1">
    <source>
        <dbReference type="ARBA" id="ARBA00022679"/>
    </source>
</evidence>
<keyword evidence="3" id="KW-0489">Methyltransferase</keyword>
<sequence>MSYSAFARYYDSLTQNVGYPERADYICDLLKKLNHDAGLTLDLACGTGSLTIELAKRKLDVYGIDGSASMLSVAQQKAAENGLQLLFLCQKMQNIDLYGTVDTVICMLDSINHLTFERDVQKAFSRVSLFLNPGGYFLFDMNTLYKHKYVLGNHTFVYDTDEVYCVWQNRFEEKTGRVGITLDFFERSGGTYRRSSEQFYERAYDTQRILSLLEQVGLETVGLFGDLSFEKPDDQAERIVVVAKKV</sequence>
<evidence type="ECO:0000313" key="4">
    <source>
        <dbReference type="Proteomes" id="UP001082703"/>
    </source>
</evidence>
<dbReference type="SUPFAM" id="SSF53335">
    <property type="entry name" value="S-adenosyl-L-methionine-dependent methyltransferases"/>
    <property type="match status" value="1"/>
</dbReference>
<dbReference type="GO" id="GO:0008168">
    <property type="term" value="F:methyltransferase activity"/>
    <property type="evidence" value="ECO:0007669"/>
    <property type="project" value="UniProtKB-KW"/>
</dbReference>
<reference evidence="3 4" key="1">
    <citation type="submission" date="2022-11" db="EMBL/GenBank/DDBJ databases">
        <authorList>
            <person name="Caiyu Z."/>
        </authorList>
    </citation>
    <scope>NUCLEOTIDE SEQUENCE [LARGE SCALE GENOMIC DNA]</scope>
    <source>
        <strain evidence="3 4">YR-4</strain>
    </source>
</reference>
<evidence type="ECO:0000313" key="3">
    <source>
        <dbReference type="EMBL" id="MCY1714341.1"/>
    </source>
</evidence>
<dbReference type="RefSeq" id="WP_268058383.1">
    <property type="nucleotide sequence ID" value="NZ_JAPOHA010000007.1"/>
</dbReference>
<accession>A0ABT4BWM4</accession>
<dbReference type="GO" id="GO:0032259">
    <property type="term" value="P:methylation"/>
    <property type="evidence" value="ECO:0007669"/>
    <property type="project" value="UniProtKB-KW"/>
</dbReference>
<keyword evidence="1" id="KW-0808">Transferase</keyword>
<dbReference type="CDD" id="cd02440">
    <property type="entry name" value="AdoMet_MTases"/>
    <property type="match status" value="1"/>
</dbReference>
<dbReference type="PANTHER" id="PTHR43861">
    <property type="entry name" value="TRANS-ACONITATE 2-METHYLTRANSFERASE-RELATED"/>
    <property type="match status" value="1"/>
</dbReference>
<dbReference type="Gene3D" id="2.20.25.110">
    <property type="entry name" value="S-adenosyl-L-methionine-dependent methyltransferases"/>
    <property type="match status" value="1"/>
</dbReference>
<dbReference type="Proteomes" id="UP001082703">
    <property type="component" value="Unassembled WGS sequence"/>
</dbReference>